<dbReference type="Pfam" id="PF01593">
    <property type="entry name" value="Amino_oxidase"/>
    <property type="match status" value="1"/>
</dbReference>
<dbReference type="InterPro" id="IPR036188">
    <property type="entry name" value="FAD/NAD-bd_sf"/>
</dbReference>
<dbReference type="InterPro" id="IPR002937">
    <property type="entry name" value="Amino_oxidase"/>
</dbReference>
<accession>A0A6P0HK80</accession>
<gene>
    <name evidence="2" type="ORF">G3T38_07120</name>
</gene>
<evidence type="ECO:0000313" key="2">
    <source>
        <dbReference type="EMBL" id="NEN78045.1"/>
    </source>
</evidence>
<comment type="caution">
    <text evidence="2">The sequence shown here is derived from an EMBL/GenBank/DDBJ whole genome shotgun (WGS) entry which is preliminary data.</text>
</comment>
<dbReference type="EMBL" id="JAAGXA010000004">
    <property type="protein sequence ID" value="NEN78045.1"/>
    <property type="molecule type" value="Genomic_DNA"/>
</dbReference>
<dbReference type="RefSeq" id="WP_163771415.1">
    <property type="nucleotide sequence ID" value="NZ_JAAGXA010000004.1"/>
</dbReference>
<reference evidence="2 3" key="1">
    <citation type="journal article" date="2014" name="Int. J. Syst. Evol. Microbiol.">
        <title>Nocardioides zeae sp. nov., isolated from the stem of Zea mays.</title>
        <authorList>
            <person name="Glaeser S.P."/>
            <person name="McInroy J.A."/>
            <person name="Busse H.J."/>
            <person name="Kampfer P."/>
        </authorList>
    </citation>
    <scope>NUCLEOTIDE SEQUENCE [LARGE SCALE GENOMIC DNA]</scope>
    <source>
        <strain evidence="2 3">JCM 30728</strain>
    </source>
</reference>
<dbReference type="Proteomes" id="UP000468687">
    <property type="component" value="Unassembled WGS sequence"/>
</dbReference>
<sequence>MVTESDVVVVGAGLAGLRCAHELERAGLDVVVLERSDAPGGRIRTETVDGHLLDRGFQLLNPGYPAVRRWVDTDALDLHAFDAGVALRDATGTRRLGHPWHAPHLLGASAAAVAGDVPSGLRLARWLAPVLRPSRRTLTARLLVKPDADLAGSLDAAGVRGVPRTLLDRFLAGVVLDDTGATSAQFARLLIGSFVAATPALPREGMEALPRQLAARLAAPVRTRVEVEGVVRGRTPVVRTSDGDHRARAVVVATAAPAAEDLLGTPAPPQRGVVTEWYTTDEPPAPPERARLLHVDGHDRPTGPLVNTAVMSAAAPGYAPPGKHLVAASALLGPDRPVPSSAAMRAHAAELLGADAGAWRLLRRDDVPHALPAQLPPLTHRRRTDLGDGVFVAGDHRDTTSIQGALVSGHRAAASVLAALGVAR</sequence>
<evidence type="ECO:0000313" key="3">
    <source>
        <dbReference type="Proteomes" id="UP000468687"/>
    </source>
</evidence>
<feature type="domain" description="Amine oxidase" evidence="1">
    <location>
        <begin position="14"/>
        <end position="417"/>
    </location>
</feature>
<dbReference type="PRINTS" id="PR00419">
    <property type="entry name" value="ADXRDTASE"/>
</dbReference>
<protein>
    <submittedName>
        <fullName evidence="2">FAD-dependent oxidoreductase</fullName>
    </submittedName>
</protein>
<dbReference type="PANTHER" id="PTHR42841">
    <property type="entry name" value="AMINE OXIDASE"/>
    <property type="match status" value="1"/>
</dbReference>
<keyword evidence="3" id="KW-1185">Reference proteome</keyword>
<dbReference type="Gene3D" id="3.50.50.60">
    <property type="entry name" value="FAD/NAD(P)-binding domain"/>
    <property type="match status" value="1"/>
</dbReference>
<organism evidence="2 3">
    <name type="scientific">Nocardioides zeae</name>
    <dbReference type="NCBI Taxonomy" id="1457234"/>
    <lineage>
        <taxon>Bacteria</taxon>
        <taxon>Bacillati</taxon>
        <taxon>Actinomycetota</taxon>
        <taxon>Actinomycetes</taxon>
        <taxon>Propionibacteriales</taxon>
        <taxon>Nocardioidaceae</taxon>
        <taxon>Nocardioides</taxon>
    </lineage>
</organism>
<name>A0A6P0HK80_9ACTN</name>
<dbReference type="GO" id="GO:0016491">
    <property type="term" value="F:oxidoreductase activity"/>
    <property type="evidence" value="ECO:0007669"/>
    <property type="project" value="InterPro"/>
</dbReference>
<proteinExistence type="predicted"/>
<dbReference type="SUPFAM" id="SSF51905">
    <property type="entry name" value="FAD/NAD(P)-binding domain"/>
    <property type="match status" value="1"/>
</dbReference>
<evidence type="ECO:0000259" key="1">
    <source>
        <dbReference type="Pfam" id="PF01593"/>
    </source>
</evidence>
<dbReference type="AlphaFoldDB" id="A0A6P0HK80"/>